<dbReference type="GO" id="GO:0005829">
    <property type="term" value="C:cytosol"/>
    <property type="evidence" value="ECO:0007669"/>
    <property type="project" value="TreeGrafter"/>
</dbReference>
<dbReference type="InterPro" id="IPR002201">
    <property type="entry name" value="Glyco_trans_9"/>
</dbReference>
<keyword evidence="1" id="KW-0328">Glycosyltransferase</keyword>
<name>A0A318JRB6_9NOCA</name>
<accession>A0A318JRB6</accession>
<dbReference type="SUPFAM" id="SSF53756">
    <property type="entry name" value="UDP-Glycosyltransferase/glycogen phosphorylase"/>
    <property type="match status" value="1"/>
</dbReference>
<evidence type="ECO:0000313" key="4">
    <source>
        <dbReference type="Proteomes" id="UP000247569"/>
    </source>
</evidence>
<dbReference type="CDD" id="cd03789">
    <property type="entry name" value="GT9_LPS_heptosyltransferase"/>
    <property type="match status" value="1"/>
</dbReference>
<dbReference type="Pfam" id="PF01075">
    <property type="entry name" value="Glyco_transf_9"/>
    <property type="match status" value="1"/>
</dbReference>
<keyword evidence="4" id="KW-1185">Reference proteome</keyword>
<evidence type="ECO:0000313" key="3">
    <source>
        <dbReference type="EMBL" id="PXX57425.1"/>
    </source>
</evidence>
<dbReference type="AlphaFoldDB" id="A0A318JRB6"/>
<gene>
    <name evidence="3" type="ORF">DFR70_11880</name>
</gene>
<dbReference type="PANTHER" id="PTHR30160">
    <property type="entry name" value="TETRAACYLDISACCHARIDE 4'-KINASE-RELATED"/>
    <property type="match status" value="1"/>
</dbReference>
<dbReference type="PANTHER" id="PTHR30160:SF1">
    <property type="entry name" value="LIPOPOLYSACCHARIDE 1,2-N-ACETYLGLUCOSAMINETRANSFERASE-RELATED"/>
    <property type="match status" value="1"/>
</dbReference>
<dbReference type="RefSeq" id="WP_040735239.1">
    <property type="nucleotide sequence ID" value="NZ_QJKF01000018.1"/>
</dbReference>
<evidence type="ECO:0000256" key="1">
    <source>
        <dbReference type="ARBA" id="ARBA00022676"/>
    </source>
</evidence>
<proteinExistence type="predicted"/>
<dbReference type="GO" id="GO:0008713">
    <property type="term" value="F:ADP-heptose-lipopolysaccharide heptosyltransferase activity"/>
    <property type="evidence" value="ECO:0007669"/>
    <property type="project" value="TreeGrafter"/>
</dbReference>
<comment type="caution">
    <text evidence="3">The sequence shown here is derived from an EMBL/GenBank/DDBJ whole genome shotgun (WGS) entry which is preliminary data.</text>
</comment>
<dbReference type="InterPro" id="IPR051199">
    <property type="entry name" value="LPS_LOS_Heptosyltrfase"/>
</dbReference>
<dbReference type="Proteomes" id="UP000247569">
    <property type="component" value="Unassembled WGS sequence"/>
</dbReference>
<dbReference type="Gene3D" id="3.40.50.2000">
    <property type="entry name" value="Glycogen Phosphorylase B"/>
    <property type="match status" value="2"/>
</dbReference>
<protein>
    <submittedName>
        <fullName evidence="3">ADP-heptose:LPS heptosyltransferase</fullName>
    </submittedName>
</protein>
<sequence>MTGHVLVARLDSAGDVLLAGPAVRAVARIADTVTFLAGPRGSSAAALLPGVDRVLEFQAAWLDGDPPPLTSAAVRALIECVRMLAPDEALISTSAHQSPLPLALLLRMAGVPRIGAITTDEAGSLLDVRHRVHDEMPEQIRALSLAVAAGYPPVGHRLRVREDLPEVTELTGGPGYVVLHPGAAEPARRMSAERSRQVAAALADAGHRVVVTGSAAERALTDTVADGHARDLGGATDLAGFAAVLREADAVVAPNTGAAPLAAAVATPVVSLFAPVVPARRWAPYGVPTIVLGDQSRPCGRHGLDAIPDTAIVSATEQVLRATD</sequence>
<keyword evidence="2 3" id="KW-0808">Transferase</keyword>
<evidence type="ECO:0000256" key="2">
    <source>
        <dbReference type="ARBA" id="ARBA00022679"/>
    </source>
</evidence>
<dbReference type="EMBL" id="QJKF01000018">
    <property type="protein sequence ID" value="PXX57425.1"/>
    <property type="molecule type" value="Genomic_DNA"/>
</dbReference>
<organism evidence="3 4">
    <name type="scientific">Nocardia tenerifensis</name>
    <dbReference type="NCBI Taxonomy" id="228006"/>
    <lineage>
        <taxon>Bacteria</taxon>
        <taxon>Bacillati</taxon>
        <taxon>Actinomycetota</taxon>
        <taxon>Actinomycetes</taxon>
        <taxon>Mycobacteriales</taxon>
        <taxon>Nocardiaceae</taxon>
        <taxon>Nocardia</taxon>
    </lineage>
</organism>
<dbReference type="OrthoDB" id="9783989at2"/>
<reference evidence="3 4" key="1">
    <citation type="submission" date="2018-05" db="EMBL/GenBank/DDBJ databases">
        <title>Genomic Encyclopedia of Type Strains, Phase IV (KMG-IV): sequencing the most valuable type-strain genomes for metagenomic binning, comparative biology and taxonomic classification.</title>
        <authorList>
            <person name="Goeker M."/>
        </authorList>
    </citation>
    <scope>NUCLEOTIDE SEQUENCE [LARGE SCALE GENOMIC DNA]</scope>
    <source>
        <strain evidence="3 4">DSM 44704</strain>
    </source>
</reference>
<dbReference type="GO" id="GO:0009244">
    <property type="term" value="P:lipopolysaccharide core region biosynthetic process"/>
    <property type="evidence" value="ECO:0007669"/>
    <property type="project" value="TreeGrafter"/>
</dbReference>